<feature type="region of interest" description="Disordered" evidence="8">
    <location>
        <begin position="1"/>
        <end position="21"/>
    </location>
</feature>
<dbReference type="OrthoDB" id="6618337at2759"/>
<feature type="transmembrane region" description="Helical" evidence="9">
    <location>
        <begin position="99"/>
        <end position="120"/>
    </location>
</feature>
<dbReference type="EMBL" id="CAJPIZ010008443">
    <property type="protein sequence ID" value="CAG2111139.1"/>
    <property type="molecule type" value="Genomic_DNA"/>
</dbReference>
<feature type="domain" description="KASH" evidence="10">
    <location>
        <begin position="93"/>
        <end position="152"/>
    </location>
</feature>
<reference evidence="11" key="1">
    <citation type="submission" date="2020-11" db="EMBL/GenBank/DDBJ databases">
        <authorList>
            <person name="Tran Van P."/>
        </authorList>
    </citation>
    <scope>NUCLEOTIDE SEQUENCE</scope>
</reference>
<keyword evidence="5 7" id="KW-0472">Membrane</keyword>
<evidence type="ECO:0000259" key="10">
    <source>
        <dbReference type="PROSITE" id="PS51049"/>
    </source>
</evidence>
<dbReference type="PANTHER" id="PTHR21524">
    <property type="entry name" value="SPECTRIN REPEAT CONTAINING NUCLEAR ENVELOPE PROTEIN 2"/>
    <property type="match status" value="1"/>
</dbReference>
<dbReference type="InterPro" id="IPR012315">
    <property type="entry name" value="KASH"/>
</dbReference>
<comment type="subcellular location">
    <subcellularLocation>
        <location evidence="1">Nucleus membrane</location>
    </subcellularLocation>
</comment>
<organism evidence="11">
    <name type="scientific">Medioppia subpectinata</name>
    <dbReference type="NCBI Taxonomy" id="1979941"/>
    <lineage>
        <taxon>Eukaryota</taxon>
        <taxon>Metazoa</taxon>
        <taxon>Ecdysozoa</taxon>
        <taxon>Arthropoda</taxon>
        <taxon>Chelicerata</taxon>
        <taxon>Arachnida</taxon>
        <taxon>Acari</taxon>
        <taxon>Acariformes</taxon>
        <taxon>Sarcoptiformes</taxon>
        <taxon>Oribatida</taxon>
        <taxon>Brachypylina</taxon>
        <taxon>Oppioidea</taxon>
        <taxon>Oppiidae</taxon>
        <taxon>Medioppia</taxon>
    </lineage>
</organism>
<dbReference type="GO" id="GO:0031965">
    <property type="term" value="C:nuclear membrane"/>
    <property type="evidence" value="ECO:0007669"/>
    <property type="project" value="UniProtKB-SubCell"/>
</dbReference>
<dbReference type="Proteomes" id="UP000759131">
    <property type="component" value="Unassembled WGS sequence"/>
</dbReference>
<evidence type="ECO:0000256" key="9">
    <source>
        <dbReference type="SAM" id="Phobius"/>
    </source>
</evidence>
<dbReference type="EMBL" id="OC863018">
    <property type="protein sequence ID" value="CAD7630709.1"/>
    <property type="molecule type" value="Genomic_DNA"/>
</dbReference>
<dbReference type="GO" id="GO:0006997">
    <property type="term" value="P:nucleus organization"/>
    <property type="evidence" value="ECO:0007669"/>
    <property type="project" value="TreeGrafter"/>
</dbReference>
<evidence type="ECO:0000256" key="6">
    <source>
        <dbReference type="ARBA" id="ARBA00023242"/>
    </source>
</evidence>
<keyword evidence="12" id="KW-1185">Reference proteome</keyword>
<dbReference type="GO" id="GO:0019894">
    <property type="term" value="F:kinesin binding"/>
    <property type="evidence" value="ECO:0007669"/>
    <property type="project" value="TreeGrafter"/>
</dbReference>
<dbReference type="GO" id="GO:0048471">
    <property type="term" value="C:perinuclear region of cytoplasm"/>
    <property type="evidence" value="ECO:0007669"/>
    <property type="project" value="TreeGrafter"/>
</dbReference>
<dbReference type="PROSITE" id="PS51049">
    <property type="entry name" value="KASH"/>
    <property type="match status" value="1"/>
</dbReference>
<feature type="topological domain" description="Cytoplasmic" evidence="7">
    <location>
        <begin position="1"/>
        <end position="101"/>
    </location>
</feature>
<dbReference type="GO" id="GO:0007097">
    <property type="term" value="P:nuclear migration"/>
    <property type="evidence" value="ECO:0007669"/>
    <property type="project" value="TreeGrafter"/>
</dbReference>
<keyword evidence="3 7" id="KW-0812">Transmembrane</keyword>
<accession>A0A7R9KWI5</accession>
<evidence type="ECO:0000256" key="1">
    <source>
        <dbReference type="ARBA" id="ARBA00004126"/>
    </source>
</evidence>
<evidence type="ECO:0000256" key="8">
    <source>
        <dbReference type="SAM" id="MobiDB-lite"/>
    </source>
</evidence>
<evidence type="ECO:0000256" key="2">
    <source>
        <dbReference type="ARBA" id="ARBA00008619"/>
    </source>
</evidence>
<dbReference type="Pfam" id="PF10541">
    <property type="entry name" value="KASH"/>
    <property type="match status" value="1"/>
</dbReference>
<feature type="region of interest" description="Disordered" evidence="8">
    <location>
        <begin position="53"/>
        <end position="85"/>
    </location>
</feature>
<dbReference type="AlphaFoldDB" id="A0A7R9KWI5"/>
<dbReference type="PANTHER" id="PTHR21524:SF5">
    <property type="entry name" value="SPECTRIN REPEAT CONTAINING NUCLEAR ENVELOPE PROTEIN 2"/>
    <property type="match status" value="1"/>
</dbReference>
<evidence type="ECO:0000313" key="11">
    <source>
        <dbReference type="EMBL" id="CAD7630709.1"/>
    </source>
</evidence>
<sequence length="152" mass="17223">MESELSSMKCLHPNEGNDQNLENIHHREEHCSDLETSTRLKRDINDENLYDADISDNINNGIESDNEDNLRSESPELLATNKDTQRAPKRNLLNYMSRALRASIPIQALMFILLGAASLVPTVDEDYSCQLMNNLLHSFQPMLDYPNGPPPV</sequence>
<evidence type="ECO:0000256" key="4">
    <source>
        <dbReference type="ARBA" id="ARBA00022989"/>
    </source>
</evidence>
<dbReference type="GO" id="GO:0007010">
    <property type="term" value="P:cytoskeleton organization"/>
    <property type="evidence" value="ECO:0007669"/>
    <property type="project" value="TreeGrafter"/>
</dbReference>
<keyword evidence="4 9" id="KW-1133">Transmembrane helix</keyword>
<evidence type="ECO:0000313" key="12">
    <source>
        <dbReference type="Proteomes" id="UP000759131"/>
    </source>
</evidence>
<feature type="topological domain" description="Perinuclear space" evidence="7">
    <location>
        <begin position="123"/>
        <end position="152"/>
    </location>
</feature>
<proteinExistence type="inferred from homology"/>
<keyword evidence="6" id="KW-0539">Nucleus</keyword>
<dbReference type="SMART" id="SM01249">
    <property type="entry name" value="KASH"/>
    <property type="match status" value="1"/>
</dbReference>
<name>A0A7R9KWI5_9ACAR</name>
<protein>
    <recommendedName>
        <fullName evidence="10">KASH domain-containing protein</fullName>
    </recommendedName>
</protein>
<gene>
    <name evidence="11" type="ORF">OSB1V03_LOCUS11121</name>
</gene>
<evidence type="ECO:0000256" key="5">
    <source>
        <dbReference type="ARBA" id="ARBA00023136"/>
    </source>
</evidence>
<evidence type="ECO:0000256" key="7">
    <source>
        <dbReference type="PROSITE-ProRule" id="PRU00385"/>
    </source>
</evidence>
<evidence type="ECO:0000256" key="3">
    <source>
        <dbReference type="ARBA" id="ARBA00022692"/>
    </source>
</evidence>
<comment type="similarity">
    <text evidence="2">Belongs to the nesprin family.</text>
</comment>